<accession>A0ABU7AS93</accession>
<sequence length="75" mass="8728">MKLEESEDGLVKLQPAIRIKWCTWKQHCCIEDQLAIGPQLQNETLEYVQYILQLGAVYEQIMISVYGIKMCHLCV</sequence>
<evidence type="ECO:0000313" key="2">
    <source>
        <dbReference type="Proteomes" id="UP001345963"/>
    </source>
</evidence>
<proteinExistence type="predicted"/>
<protein>
    <submittedName>
        <fullName evidence="1">Uncharacterized protein</fullName>
    </submittedName>
</protein>
<dbReference type="EMBL" id="JAHUTI010023610">
    <property type="protein sequence ID" value="MED6240295.1"/>
    <property type="molecule type" value="Genomic_DNA"/>
</dbReference>
<keyword evidence="2" id="KW-1185">Reference proteome</keyword>
<organism evidence="1 2">
    <name type="scientific">Ataeniobius toweri</name>
    <dbReference type="NCBI Taxonomy" id="208326"/>
    <lineage>
        <taxon>Eukaryota</taxon>
        <taxon>Metazoa</taxon>
        <taxon>Chordata</taxon>
        <taxon>Craniata</taxon>
        <taxon>Vertebrata</taxon>
        <taxon>Euteleostomi</taxon>
        <taxon>Actinopterygii</taxon>
        <taxon>Neopterygii</taxon>
        <taxon>Teleostei</taxon>
        <taxon>Neoteleostei</taxon>
        <taxon>Acanthomorphata</taxon>
        <taxon>Ovalentaria</taxon>
        <taxon>Atherinomorphae</taxon>
        <taxon>Cyprinodontiformes</taxon>
        <taxon>Goodeidae</taxon>
        <taxon>Ataeniobius</taxon>
    </lineage>
</organism>
<dbReference type="Proteomes" id="UP001345963">
    <property type="component" value="Unassembled WGS sequence"/>
</dbReference>
<reference evidence="1 2" key="1">
    <citation type="submission" date="2021-07" db="EMBL/GenBank/DDBJ databases">
        <authorList>
            <person name="Palmer J.M."/>
        </authorList>
    </citation>
    <scope>NUCLEOTIDE SEQUENCE [LARGE SCALE GENOMIC DNA]</scope>
    <source>
        <strain evidence="1 2">AT_MEX2019</strain>
        <tissue evidence="1">Muscle</tissue>
    </source>
</reference>
<comment type="caution">
    <text evidence="1">The sequence shown here is derived from an EMBL/GenBank/DDBJ whole genome shotgun (WGS) entry which is preliminary data.</text>
</comment>
<evidence type="ECO:0000313" key="1">
    <source>
        <dbReference type="EMBL" id="MED6240295.1"/>
    </source>
</evidence>
<name>A0ABU7AS93_9TELE</name>
<gene>
    <name evidence="1" type="ORF">ATANTOWER_018911</name>
</gene>